<dbReference type="CDD" id="cd01958">
    <property type="entry name" value="HPS_like"/>
    <property type="match status" value="1"/>
</dbReference>
<dbReference type="OrthoDB" id="696558at2759"/>
<evidence type="ECO:0000313" key="3">
    <source>
        <dbReference type="EMBL" id="KAF9593387.1"/>
    </source>
</evidence>
<dbReference type="PANTHER" id="PTHR31731">
    <property type="match status" value="1"/>
</dbReference>
<dbReference type="SUPFAM" id="SSF47699">
    <property type="entry name" value="Bifunctional inhibitor/lipid-transfer protein/seed storage 2S albumin"/>
    <property type="match status" value="1"/>
</dbReference>
<accession>A0A835H7Z5</accession>
<protein>
    <recommendedName>
        <fullName evidence="2">Bifunctional inhibitor/plant lipid transfer protein/seed storage helical domain-containing protein</fullName>
    </recommendedName>
</protein>
<gene>
    <name evidence="3" type="ORF">IFM89_022566</name>
</gene>
<name>A0A835H7Z5_9MAGN</name>
<dbReference type="InterPro" id="IPR036312">
    <property type="entry name" value="Bifun_inhib/LTP/seed_sf"/>
</dbReference>
<dbReference type="Pfam" id="PF14547">
    <property type="entry name" value="Hydrophob_seed"/>
    <property type="match status" value="1"/>
</dbReference>
<dbReference type="AlphaFoldDB" id="A0A835H7Z5"/>
<dbReference type="Gene3D" id="1.10.110.10">
    <property type="entry name" value="Plant lipid-transfer and hydrophobic proteins"/>
    <property type="match status" value="1"/>
</dbReference>
<dbReference type="Proteomes" id="UP000631114">
    <property type="component" value="Unassembled WGS sequence"/>
</dbReference>
<dbReference type="InterPro" id="IPR016140">
    <property type="entry name" value="Bifunc_inhib/LTP/seed_store"/>
</dbReference>
<dbReference type="EMBL" id="JADFTS010000008">
    <property type="protein sequence ID" value="KAF9593387.1"/>
    <property type="molecule type" value="Genomic_DNA"/>
</dbReference>
<sequence length="110" mass="11763">MNSKSHASTAALFFSLNFLFFAIGTATTQPTCRIEVLQLGVCLNFLGGVVVSPPYPCCTLMEGLADFDAAVCLCLAIKSNVMGTNLDIAQALDLIFKFCRKNLPSGFECA</sequence>
<feature type="domain" description="Bifunctional inhibitor/plant lipid transfer protein/seed storage helical" evidence="2">
    <location>
        <begin position="32"/>
        <end position="109"/>
    </location>
</feature>
<organism evidence="3 4">
    <name type="scientific">Coptis chinensis</name>
    <dbReference type="NCBI Taxonomy" id="261450"/>
    <lineage>
        <taxon>Eukaryota</taxon>
        <taxon>Viridiplantae</taxon>
        <taxon>Streptophyta</taxon>
        <taxon>Embryophyta</taxon>
        <taxon>Tracheophyta</taxon>
        <taxon>Spermatophyta</taxon>
        <taxon>Magnoliopsida</taxon>
        <taxon>Ranunculales</taxon>
        <taxon>Ranunculaceae</taxon>
        <taxon>Coptidoideae</taxon>
        <taxon>Coptis</taxon>
    </lineage>
</organism>
<reference evidence="3 4" key="1">
    <citation type="submission" date="2020-10" db="EMBL/GenBank/DDBJ databases">
        <title>The Coptis chinensis genome and diversification of protoberbering-type alkaloids.</title>
        <authorList>
            <person name="Wang B."/>
            <person name="Shu S."/>
            <person name="Song C."/>
            <person name="Liu Y."/>
        </authorList>
    </citation>
    <scope>NUCLEOTIDE SEQUENCE [LARGE SCALE GENOMIC DNA]</scope>
    <source>
        <strain evidence="3">HL-2020</strain>
        <tissue evidence="3">Leaf</tissue>
    </source>
</reference>
<feature type="chain" id="PRO_5032915736" description="Bifunctional inhibitor/plant lipid transfer protein/seed storage helical domain-containing protein" evidence="1">
    <location>
        <begin position="29"/>
        <end position="110"/>
    </location>
</feature>
<keyword evidence="1" id="KW-0732">Signal</keyword>
<dbReference type="InterPro" id="IPR027923">
    <property type="entry name" value="Hydrophob_seed_dom"/>
</dbReference>
<feature type="signal peptide" evidence="1">
    <location>
        <begin position="1"/>
        <end position="28"/>
    </location>
</feature>
<evidence type="ECO:0000313" key="4">
    <source>
        <dbReference type="Proteomes" id="UP000631114"/>
    </source>
</evidence>
<proteinExistence type="predicted"/>
<evidence type="ECO:0000256" key="1">
    <source>
        <dbReference type="SAM" id="SignalP"/>
    </source>
</evidence>
<dbReference type="SMART" id="SM00499">
    <property type="entry name" value="AAI"/>
    <property type="match status" value="1"/>
</dbReference>
<comment type="caution">
    <text evidence="3">The sequence shown here is derived from an EMBL/GenBank/DDBJ whole genome shotgun (WGS) entry which is preliminary data.</text>
</comment>
<keyword evidence="4" id="KW-1185">Reference proteome</keyword>
<evidence type="ECO:0000259" key="2">
    <source>
        <dbReference type="SMART" id="SM00499"/>
    </source>
</evidence>
<dbReference type="InterPro" id="IPR051636">
    <property type="entry name" value="Plant_LTP/defense-related"/>
</dbReference>